<proteinExistence type="predicted"/>
<dbReference type="AlphaFoldDB" id="A0AAV7QJ04"/>
<keyword evidence="2" id="KW-1185">Reference proteome</keyword>
<evidence type="ECO:0000313" key="2">
    <source>
        <dbReference type="Proteomes" id="UP001066276"/>
    </source>
</evidence>
<evidence type="ECO:0000313" key="1">
    <source>
        <dbReference type="EMBL" id="KAJ1140532.1"/>
    </source>
</evidence>
<protein>
    <submittedName>
        <fullName evidence="1">Uncharacterized protein</fullName>
    </submittedName>
</protein>
<organism evidence="1 2">
    <name type="scientific">Pleurodeles waltl</name>
    <name type="common">Iberian ribbed newt</name>
    <dbReference type="NCBI Taxonomy" id="8319"/>
    <lineage>
        <taxon>Eukaryota</taxon>
        <taxon>Metazoa</taxon>
        <taxon>Chordata</taxon>
        <taxon>Craniata</taxon>
        <taxon>Vertebrata</taxon>
        <taxon>Euteleostomi</taxon>
        <taxon>Amphibia</taxon>
        <taxon>Batrachia</taxon>
        <taxon>Caudata</taxon>
        <taxon>Salamandroidea</taxon>
        <taxon>Salamandridae</taxon>
        <taxon>Pleurodelinae</taxon>
        <taxon>Pleurodeles</taxon>
    </lineage>
</organism>
<dbReference type="EMBL" id="JANPWB010000010">
    <property type="protein sequence ID" value="KAJ1140532.1"/>
    <property type="molecule type" value="Genomic_DNA"/>
</dbReference>
<accession>A0AAV7QJ04</accession>
<comment type="caution">
    <text evidence="1">The sequence shown here is derived from an EMBL/GenBank/DDBJ whole genome shotgun (WGS) entry which is preliminary data.</text>
</comment>
<name>A0AAV7QJ04_PLEWA</name>
<gene>
    <name evidence="1" type="ORF">NDU88_006883</name>
</gene>
<dbReference type="Proteomes" id="UP001066276">
    <property type="component" value="Chromosome 6"/>
</dbReference>
<reference evidence="1" key="1">
    <citation type="journal article" date="2022" name="bioRxiv">
        <title>Sequencing and chromosome-scale assembly of the giantPleurodeles waltlgenome.</title>
        <authorList>
            <person name="Brown T."/>
            <person name="Elewa A."/>
            <person name="Iarovenko S."/>
            <person name="Subramanian E."/>
            <person name="Araus A.J."/>
            <person name="Petzold A."/>
            <person name="Susuki M."/>
            <person name="Suzuki K.-i.T."/>
            <person name="Hayashi T."/>
            <person name="Toyoda A."/>
            <person name="Oliveira C."/>
            <person name="Osipova E."/>
            <person name="Leigh N.D."/>
            <person name="Simon A."/>
            <person name="Yun M.H."/>
        </authorList>
    </citation>
    <scope>NUCLEOTIDE SEQUENCE</scope>
    <source>
        <strain evidence="1">20211129_DDA</strain>
        <tissue evidence="1">Liver</tissue>
    </source>
</reference>
<sequence length="125" mass="14352">MERDHRRCPCTSSVDREWREVAELCFKFLGFLSLAENLECDEDRPQEGLRQLLEQDWEQAFGFGCNLEQSRRCICLCLAMNVAMPTQFIKAIAAMYENPQTSMLAGELIGCDLCHRVVIMQAVLD</sequence>